<gene>
    <name evidence="1" type="ORF">C7I84_23880</name>
</gene>
<name>A0A2P7RXG6_9HYPH</name>
<evidence type="ECO:0000313" key="1">
    <source>
        <dbReference type="EMBL" id="PSJ54852.1"/>
    </source>
</evidence>
<comment type="caution">
    <text evidence="1">The sequence shown here is derived from an EMBL/GenBank/DDBJ whole genome shotgun (WGS) entry which is preliminary data.</text>
</comment>
<dbReference type="EMBL" id="PXYK01000029">
    <property type="protein sequence ID" value="PSJ54852.1"/>
    <property type="molecule type" value="Genomic_DNA"/>
</dbReference>
<dbReference type="AlphaFoldDB" id="A0A2P7RXG6"/>
<accession>A0A2P7RXG6</accession>
<dbReference type="Proteomes" id="UP000241229">
    <property type="component" value="Unassembled WGS sequence"/>
</dbReference>
<reference evidence="1 2" key="1">
    <citation type="submission" date="2018-03" db="EMBL/GenBank/DDBJ databases">
        <title>The draft genome of Mesorhizobium sp. 6GN-30.</title>
        <authorList>
            <person name="Liu L."/>
            <person name="Li L."/>
            <person name="Wang T."/>
            <person name="Zhang X."/>
            <person name="Liang L."/>
        </authorList>
    </citation>
    <scope>NUCLEOTIDE SEQUENCE [LARGE SCALE GENOMIC DNA]</scope>
    <source>
        <strain evidence="1 2">6GN30</strain>
    </source>
</reference>
<keyword evidence="2" id="KW-1185">Reference proteome</keyword>
<protein>
    <submittedName>
        <fullName evidence="1">Uncharacterized protein</fullName>
    </submittedName>
</protein>
<sequence length="136" mass="14868">MCLDLAVEPHQAANPTQAQLFVPGSRSDAGGVNSLRLCDITGRDGLGCAKLRQAGIVGMVLCKDLKGLLRGLEPTLSPLLARQFGQQARRVRHERQPFLQNSLRLPVTAKPGEFARPLQPTSYVGRVFRDVRGIRV</sequence>
<evidence type="ECO:0000313" key="2">
    <source>
        <dbReference type="Proteomes" id="UP000241229"/>
    </source>
</evidence>
<organism evidence="1 2">
    <name type="scientific">Kumtagia ephedrae</name>
    <dbReference type="NCBI Taxonomy" id="2116701"/>
    <lineage>
        <taxon>Bacteria</taxon>
        <taxon>Pseudomonadati</taxon>
        <taxon>Pseudomonadota</taxon>
        <taxon>Alphaproteobacteria</taxon>
        <taxon>Hyphomicrobiales</taxon>
        <taxon>Phyllobacteriaceae</taxon>
        <taxon>Kumtagia</taxon>
    </lineage>
</organism>
<proteinExistence type="predicted"/>